<evidence type="ECO:0000256" key="1">
    <source>
        <dbReference type="ARBA" id="ARBA00008760"/>
    </source>
</evidence>
<evidence type="ECO:0000313" key="4">
    <source>
        <dbReference type="EMBL" id="KDN35045.1"/>
    </source>
</evidence>
<dbReference type="InParanoid" id="A0A066V8W1"/>
<dbReference type="SUPFAM" id="SSF143800">
    <property type="entry name" value="L28p-like"/>
    <property type="match status" value="1"/>
</dbReference>
<evidence type="ECO:0000256" key="2">
    <source>
        <dbReference type="ARBA" id="ARBA00022980"/>
    </source>
</evidence>
<keyword evidence="5" id="KW-1185">Reference proteome</keyword>
<feature type="non-terminal residue" evidence="4">
    <location>
        <position position="79"/>
    </location>
</feature>
<dbReference type="AlphaFoldDB" id="A0A066V8W1"/>
<reference evidence="4 5" key="1">
    <citation type="submission" date="2014-05" db="EMBL/GenBank/DDBJ databases">
        <title>Draft genome sequence of a rare smut relative, Tilletiaria anomala UBC 951.</title>
        <authorList>
            <consortium name="DOE Joint Genome Institute"/>
            <person name="Toome M."/>
            <person name="Kuo A."/>
            <person name="Henrissat B."/>
            <person name="Lipzen A."/>
            <person name="Tritt A."/>
            <person name="Yoshinaga Y."/>
            <person name="Zane M."/>
            <person name="Barry K."/>
            <person name="Grigoriev I.V."/>
            <person name="Spatafora J.W."/>
            <person name="Aimea M.C."/>
        </authorList>
    </citation>
    <scope>NUCLEOTIDE SEQUENCE [LARGE SCALE GENOMIC DNA]</scope>
    <source>
        <strain evidence="4 5">UBC 951</strain>
    </source>
</reference>
<dbReference type="RefSeq" id="XP_013239735.1">
    <property type="nucleotide sequence ID" value="XM_013384281.1"/>
</dbReference>
<dbReference type="GeneID" id="25266946"/>
<dbReference type="HOGENOM" id="CLU_064548_4_3_1"/>
<organism evidence="4 5">
    <name type="scientific">Tilletiaria anomala (strain ATCC 24038 / CBS 436.72 / UBC 951)</name>
    <dbReference type="NCBI Taxonomy" id="1037660"/>
    <lineage>
        <taxon>Eukaryota</taxon>
        <taxon>Fungi</taxon>
        <taxon>Dikarya</taxon>
        <taxon>Basidiomycota</taxon>
        <taxon>Ustilaginomycotina</taxon>
        <taxon>Exobasidiomycetes</taxon>
        <taxon>Georgefischeriales</taxon>
        <taxon>Tilletiariaceae</taxon>
        <taxon>Tilletiaria</taxon>
    </lineage>
</organism>
<dbReference type="STRING" id="1037660.A0A066V8W1"/>
<dbReference type="InterPro" id="IPR037147">
    <property type="entry name" value="Ribosomal_bL28_sf"/>
</dbReference>
<keyword evidence="3" id="KW-0687">Ribonucleoprotein</keyword>
<keyword evidence="2" id="KW-0689">Ribosomal protein</keyword>
<protein>
    <submittedName>
        <fullName evidence="4">Uncharacterized protein</fullName>
    </submittedName>
</protein>
<dbReference type="PANTHER" id="PTHR13528:SF2">
    <property type="entry name" value="LARGE RIBOSOMAL SUBUNIT PROTEIN BL28M"/>
    <property type="match status" value="1"/>
</dbReference>
<dbReference type="GO" id="GO:0003735">
    <property type="term" value="F:structural constituent of ribosome"/>
    <property type="evidence" value="ECO:0007669"/>
    <property type="project" value="InterPro"/>
</dbReference>
<dbReference type="InterPro" id="IPR026569">
    <property type="entry name" value="Ribosomal_bL28"/>
</dbReference>
<proteinExistence type="inferred from homology"/>
<evidence type="ECO:0000313" key="5">
    <source>
        <dbReference type="Proteomes" id="UP000027361"/>
    </source>
</evidence>
<accession>A0A066V8W1</accession>
<dbReference type="Pfam" id="PF00830">
    <property type="entry name" value="Ribosomal_L28"/>
    <property type="match status" value="1"/>
</dbReference>
<dbReference type="EMBL" id="JMSN01000240">
    <property type="protein sequence ID" value="KDN35045.1"/>
    <property type="molecule type" value="Genomic_DNA"/>
</dbReference>
<dbReference type="Proteomes" id="UP000027361">
    <property type="component" value="Unassembled WGS sequence"/>
</dbReference>
<dbReference type="OrthoDB" id="361870at2759"/>
<dbReference type="GO" id="GO:0005762">
    <property type="term" value="C:mitochondrial large ribosomal subunit"/>
    <property type="evidence" value="ECO:0007669"/>
    <property type="project" value="TreeGrafter"/>
</dbReference>
<name>A0A066V8W1_TILAU</name>
<dbReference type="PANTHER" id="PTHR13528">
    <property type="entry name" value="39S RIBOSOMAL PROTEIN L28, MITOCHONDRIAL"/>
    <property type="match status" value="1"/>
</dbReference>
<gene>
    <name evidence="4" type="ORF">K437DRAFT_284019</name>
</gene>
<comment type="similarity">
    <text evidence="1">Belongs to the bacterial ribosomal protein bL28 family.</text>
</comment>
<dbReference type="InterPro" id="IPR034704">
    <property type="entry name" value="Ribosomal_bL28/bL31-like_sf"/>
</dbReference>
<dbReference type="Gene3D" id="2.30.170.40">
    <property type="entry name" value="Ribosomal protein L28/L24"/>
    <property type="match status" value="1"/>
</dbReference>
<evidence type="ECO:0000256" key="3">
    <source>
        <dbReference type="ARBA" id="ARBA00023274"/>
    </source>
</evidence>
<comment type="caution">
    <text evidence="4">The sequence shown here is derived from an EMBL/GenBank/DDBJ whole genome shotgun (WGS) entry which is preliminary data.</text>
</comment>
<sequence>MGLYHLDQLQNGHNVPKSLQKTARTLEPNVQRKRIESCILGRVIQMKITTKAMRCINKAIGLGKYVRCMGDNAIGVFGR</sequence>